<sequence>MLGTLVNNNLLVYDESTSKNGYSGSDRTARQSAGKTRLRNYSERLSKPDFQNVRRSDKIN</sequence>
<organism evidence="2 3">
    <name type="scientific">Candidatus Daviesbacteria bacterium RIFCSPLOWO2_02_FULL_36_7</name>
    <dbReference type="NCBI Taxonomy" id="1797792"/>
    <lineage>
        <taxon>Bacteria</taxon>
        <taxon>Candidatus Daviesiibacteriota</taxon>
    </lineage>
</organism>
<feature type="compositionally biased region" description="Basic and acidic residues" evidence="1">
    <location>
        <begin position="40"/>
        <end position="60"/>
    </location>
</feature>
<dbReference type="AlphaFoldDB" id="A0A1F5MH42"/>
<proteinExistence type="predicted"/>
<protein>
    <submittedName>
        <fullName evidence="2">Uncharacterized protein</fullName>
    </submittedName>
</protein>
<feature type="region of interest" description="Disordered" evidence="1">
    <location>
        <begin position="15"/>
        <end position="60"/>
    </location>
</feature>
<gene>
    <name evidence="2" type="ORF">A3I48_01460</name>
</gene>
<dbReference type="Proteomes" id="UP000178859">
    <property type="component" value="Unassembled WGS sequence"/>
</dbReference>
<reference evidence="2 3" key="1">
    <citation type="journal article" date="2016" name="Nat. Commun.">
        <title>Thousands of microbial genomes shed light on interconnected biogeochemical processes in an aquifer system.</title>
        <authorList>
            <person name="Anantharaman K."/>
            <person name="Brown C.T."/>
            <person name="Hug L.A."/>
            <person name="Sharon I."/>
            <person name="Castelle C.J."/>
            <person name="Probst A.J."/>
            <person name="Thomas B.C."/>
            <person name="Singh A."/>
            <person name="Wilkins M.J."/>
            <person name="Karaoz U."/>
            <person name="Brodie E.L."/>
            <person name="Williams K.H."/>
            <person name="Hubbard S.S."/>
            <person name="Banfield J.F."/>
        </authorList>
    </citation>
    <scope>NUCLEOTIDE SEQUENCE [LARGE SCALE GENOMIC DNA]</scope>
</reference>
<comment type="caution">
    <text evidence="2">The sequence shown here is derived from an EMBL/GenBank/DDBJ whole genome shotgun (WGS) entry which is preliminary data.</text>
</comment>
<feature type="compositionally biased region" description="Polar residues" evidence="1">
    <location>
        <begin position="18"/>
        <end position="34"/>
    </location>
</feature>
<name>A0A1F5MH42_9BACT</name>
<evidence type="ECO:0000313" key="3">
    <source>
        <dbReference type="Proteomes" id="UP000178859"/>
    </source>
</evidence>
<dbReference type="EMBL" id="MFDT01000051">
    <property type="protein sequence ID" value="OGE64590.1"/>
    <property type="molecule type" value="Genomic_DNA"/>
</dbReference>
<evidence type="ECO:0000256" key="1">
    <source>
        <dbReference type="SAM" id="MobiDB-lite"/>
    </source>
</evidence>
<evidence type="ECO:0000313" key="2">
    <source>
        <dbReference type="EMBL" id="OGE64590.1"/>
    </source>
</evidence>
<accession>A0A1F5MH42</accession>